<protein>
    <submittedName>
        <fullName evidence="3">PEP-CTERM sorting domain-containing protein</fullName>
    </submittedName>
</protein>
<dbReference type="AlphaFoldDB" id="A0AAW9QEE1"/>
<evidence type="ECO:0000256" key="1">
    <source>
        <dbReference type="SAM" id="SignalP"/>
    </source>
</evidence>
<gene>
    <name evidence="3" type="ORF">V4F39_26200</name>
</gene>
<evidence type="ECO:0000313" key="3">
    <source>
        <dbReference type="EMBL" id="MEF7617431.1"/>
    </source>
</evidence>
<dbReference type="InterPro" id="IPR013424">
    <property type="entry name" value="Ice-binding_C"/>
</dbReference>
<reference evidence="3 4" key="1">
    <citation type="submission" date="2024-02" db="EMBL/GenBank/DDBJ databases">
        <title>Genome sequence of Aquincola sp. MAHUQ-54.</title>
        <authorList>
            <person name="Huq M.A."/>
        </authorList>
    </citation>
    <scope>NUCLEOTIDE SEQUENCE [LARGE SCALE GENOMIC DNA]</scope>
    <source>
        <strain evidence="3 4">MAHUQ-54</strain>
    </source>
</reference>
<keyword evidence="1" id="KW-0732">Signal</keyword>
<proteinExistence type="predicted"/>
<keyword evidence="4" id="KW-1185">Reference proteome</keyword>
<dbReference type="EMBL" id="JAZIBG010000056">
    <property type="protein sequence ID" value="MEF7617431.1"/>
    <property type="molecule type" value="Genomic_DNA"/>
</dbReference>
<name>A0AAW9QEE1_9BURK</name>
<evidence type="ECO:0000259" key="2">
    <source>
        <dbReference type="Pfam" id="PF07589"/>
    </source>
</evidence>
<dbReference type="NCBIfam" id="TIGR02595">
    <property type="entry name" value="PEP_CTERM"/>
    <property type="match status" value="1"/>
</dbReference>
<dbReference type="RefSeq" id="WP_332293193.1">
    <property type="nucleotide sequence ID" value="NZ_JAZIBG010000056.1"/>
</dbReference>
<feature type="domain" description="Ice-binding protein C-terminal" evidence="2">
    <location>
        <begin position="165"/>
        <end position="186"/>
    </location>
</feature>
<comment type="caution">
    <text evidence="3">The sequence shown here is derived from an EMBL/GenBank/DDBJ whole genome shotgun (WGS) entry which is preliminary data.</text>
</comment>
<dbReference type="Proteomes" id="UP001336250">
    <property type="component" value="Unassembled WGS sequence"/>
</dbReference>
<dbReference type="Pfam" id="PF07589">
    <property type="entry name" value="PEP-CTERM"/>
    <property type="match status" value="1"/>
</dbReference>
<evidence type="ECO:0000313" key="4">
    <source>
        <dbReference type="Proteomes" id="UP001336250"/>
    </source>
</evidence>
<sequence>MPIEYRRHRPTYRLQKYLMPMPMAWAALAATLCAAPAQAALLWDWQYVASGVDARGTLTTADNADADGYYLVTGITGLRNGDSIVSLQPHGTAIPGNEPFAVDNLVRADGRLTTHGIGYATAGGTYANLFLASWLSPAAYVEFSSVPAVPSTAEVQVSFSVMPSSVPEPATFLMAALGGAALWLRRGRGAGPGRAADRRA</sequence>
<accession>A0AAW9QEE1</accession>
<organism evidence="3 4">
    <name type="scientific">Aquincola agrisoli</name>
    <dbReference type="NCBI Taxonomy" id="3119538"/>
    <lineage>
        <taxon>Bacteria</taxon>
        <taxon>Pseudomonadati</taxon>
        <taxon>Pseudomonadota</taxon>
        <taxon>Betaproteobacteria</taxon>
        <taxon>Burkholderiales</taxon>
        <taxon>Sphaerotilaceae</taxon>
        <taxon>Aquincola</taxon>
    </lineage>
</organism>
<feature type="signal peptide" evidence="1">
    <location>
        <begin position="1"/>
        <end position="39"/>
    </location>
</feature>
<feature type="chain" id="PRO_5043645452" evidence="1">
    <location>
        <begin position="40"/>
        <end position="200"/>
    </location>
</feature>